<proteinExistence type="inferred from homology"/>
<evidence type="ECO:0000313" key="4">
    <source>
        <dbReference type="EMBL" id="MBO1751522.1"/>
    </source>
</evidence>
<organism evidence="4 5">
    <name type="scientific">Actinotalea soli</name>
    <dbReference type="NCBI Taxonomy" id="2819234"/>
    <lineage>
        <taxon>Bacteria</taxon>
        <taxon>Bacillati</taxon>
        <taxon>Actinomycetota</taxon>
        <taxon>Actinomycetes</taxon>
        <taxon>Micrococcales</taxon>
        <taxon>Cellulomonadaceae</taxon>
        <taxon>Actinotalea</taxon>
    </lineage>
</organism>
<dbReference type="Proteomes" id="UP000664209">
    <property type="component" value="Unassembled WGS sequence"/>
</dbReference>
<name>A0A939RSJ4_9CELL</name>
<protein>
    <submittedName>
        <fullName evidence="4">Carbohydrate ABC transporter substrate-binding protein</fullName>
    </submittedName>
</protein>
<dbReference type="AlphaFoldDB" id="A0A939RSJ4"/>
<reference evidence="4" key="1">
    <citation type="submission" date="2021-03" db="EMBL/GenBank/DDBJ databases">
        <title>Actinotalea soli sp. nov., isolated from soil.</title>
        <authorList>
            <person name="Ping W."/>
            <person name="Zhang J."/>
        </authorList>
    </citation>
    <scope>NUCLEOTIDE SEQUENCE</scope>
    <source>
        <strain evidence="4">BY-33</strain>
    </source>
</reference>
<dbReference type="PANTHER" id="PTHR43649:SF29">
    <property type="entry name" value="OSMOPROTECTIVE COMPOUNDS-BINDING PROTEIN GGTB"/>
    <property type="match status" value="1"/>
</dbReference>
<keyword evidence="5" id="KW-1185">Reference proteome</keyword>
<dbReference type="Gene3D" id="3.40.190.10">
    <property type="entry name" value="Periplasmic binding protein-like II"/>
    <property type="match status" value="2"/>
</dbReference>
<gene>
    <name evidence="4" type="ORF">J4G33_06855</name>
</gene>
<dbReference type="InterPro" id="IPR006059">
    <property type="entry name" value="SBP"/>
</dbReference>
<feature type="chain" id="PRO_5038512883" evidence="3">
    <location>
        <begin position="22"/>
        <end position="463"/>
    </location>
</feature>
<evidence type="ECO:0000313" key="5">
    <source>
        <dbReference type="Proteomes" id="UP000664209"/>
    </source>
</evidence>
<dbReference type="PANTHER" id="PTHR43649">
    <property type="entry name" value="ARABINOSE-BINDING PROTEIN-RELATED"/>
    <property type="match status" value="1"/>
</dbReference>
<dbReference type="PROSITE" id="PS51257">
    <property type="entry name" value="PROKAR_LIPOPROTEIN"/>
    <property type="match status" value="1"/>
</dbReference>
<comment type="caution">
    <text evidence="4">The sequence shown here is derived from an EMBL/GenBank/DDBJ whole genome shotgun (WGS) entry which is preliminary data.</text>
</comment>
<accession>A0A939RSJ4</accession>
<keyword evidence="2" id="KW-0813">Transport</keyword>
<dbReference type="SUPFAM" id="SSF53850">
    <property type="entry name" value="Periplasmic binding protein-like II"/>
    <property type="match status" value="1"/>
</dbReference>
<feature type="signal peptide" evidence="3">
    <location>
        <begin position="1"/>
        <end position="21"/>
    </location>
</feature>
<dbReference type="EMBL" id="JAGEMK010000002">
    <property type="protein sequence ID" value="MBO1751522.1"/>
    <property type="molecule type" value="Genomic_DNA"/>
</dbReference>
<comment type="similarity">
    <text evidence="1">Belongs to the bacterial solute-binding protein 1 family.</text>
</comment>
<evidence type="ECO:0000256" key="3">
    <source>
        <dbReference type="SAM" id="SignalP"/>
    </source>
</evidence>
<sequence>MISRRSRGASVAAVGGFAALALTLAACTPPPSDEDNNAGDDGDREIAEGCEAFEQYGDLSGTTVTVYTSITAPEDQPHIDSYVPFEDCTGATIEYDGSREFEAQLPVRLQSGNAPDIAYIPQPGLMASLVRDFPDAAVEVGELAQSNVAEYYDPSWREYGSVDGTFYGTPLGANVKSFVWYSPSMFRDAGYEIPQTWDELIALSDQIVADGGTPWCAGIESGDATGWPATDWLEDVLLRTAGPEVYDQWLSHEIPFNDPQVAEALEAVGSILKNPDYVNAGYGDVQSIASTPFADAGFPILDGECWMHRQASFYAANWESAQPGTTVAEDGDVFAFYFPAMSTDERPVLGGGEFTVAFADRPEVAAFQAYLTSPEWVNTKIPLHTTGGWVSANSDQDTTLYASPIDRLSAEQLADESATFRFDASDLMPGEIGTSAFWTEMVNWIASDKDNAAVLDDIEAAWP</sequence>
<dbReference type="InterPro" id="IPR050490">
    <property type="entry name" value="Bact_solute-bd_prot1"/>
</dbReference>
<evidence type="ECO:0000256" key="2">
    <source>
        <dbReference type="ARBA" id="ARBA00022448"/>
    </source>
</evidence>
<dbReference type="Pfam" id="PF01547">
    <property type="entry name" value="SBP_bac_1"/>
    <property type="match status" value="1"/>
</dbReference>
<keyword evidence="3" id="KW-0732">Signal</keyword>
<evidence type="ECO:0000256" key="1">
    <source>
        <dbReference type="ARBA" id="ARBA00008520"/>
    </source>
</evidence>
<dbReference type="RefSeq" id="WP_208055171.1">
    <property type="nucleotide sequence ID" value="NZ_JAGEMK010000002.1"/>
</dbReference>